<gene>
    <name evidence="1" type="ORF">UFOPK2214_01327</name>
</gene>
<dbReference type="EMBL" id="CAEZWJ010000059">
    <property type="protein sequence ID" value="CAB4662407.1"/>
    <property type="molecule type" value="Genomic_DNA"/>
</dbReference>
<protein>
    <submittedName>
        <fullName evidence="1">Unannotated protein</fullName>
    </submittedName>
</protein>
<reference evidence="1" key="1">
    <citation type="submission" date="2020-05" db="EMBL/GenBank/DDBJ databases">
        <authorList>
            <person name="Chiriac C."/>
            <person name="Salcher M."/>
            <person name="Ghai R."/>
            <person name="Kavagutti S V."/>
        </authorList>
    </citation>
    <scope>NUCLEOTIDE SEQUENCE</scope>
</reference>
<accession>A0A6J6LK46</accession>
<dbReference type="AlphaFoldDB" id="A0A6J6LK46"/>
<evidence type="ECO:0000313" key="1">
    <source>
        <dbReference type="EMBL" id="CAB4662407.1"/>
    </source>
</evidence>
<name>A0A6J6LK46_9ZZZZ</name>
<proteinExistence type="predicted"/>
<organism evidence="1">
    <name type="scientific">freshwater metagenome</name>
    <dbReference type="NCBI Taxonomy" id="449393"/>
    <lineage>
        <taxon>unclassified sequences</taxon>
        <taxon>metagenomes</taxon>
        <taxon>ecological metagenomes</taxon>
    </lineage>
</organism>
<sequence length="67" mass="6960">MPVRELGAAGALFGAGSKLVERTRRLAVPAPAFEMIPRVAALLIAIATAAGATDRFCCKYRATTPAT</sequence>